<dbReference type="InterPro" id="IPR050662">
    <property type="entry name" value="Sec-metab_biosynth-thioest"/>
</dbReference>
<evidence type="ECO:0000259" key="1">
    <source>
        <dbReference type="SMART" id="SM00849"/>
    </source>
</evidence>
<name>E6U068_EVAC2</name>
<dbReference type="eggNOG" id="COG0491">
    <property type="taxonomic scope" value="Bacteria"/>
</dbReference>
<dbReference type="HOGENOM" id="CLU_048478_0_2_9"/>
<dbReference type="RefSeq" id="WP_013487413.1">
    <property type="nucleotide sequence ID" value="NC_014829.1"/>
</dbReference>
<dbReference type="EMBL" id="CP002394">
    <property type="protein sequence ID" value="ADU29072.1"/>
    <property type="molecule type" value="Genomic_DNA"/>
</dbReference>
<dbReference type="PANTHER" id="PTHR23131:SF4">
    <property type="entry name" value="METALLO-BETA-LACTAMASE SUPERFAMILY POTEIN"/>
    <property type="match status" value="1"/>
</dbReference>
<proteinExistence type="predicted"/>
<dbReference type="InterPro" id="IPR001279">
    <property type="entry name" value="Metallo-B-lactamas"/>
</dbReference>
<keyword evidence="3" id="KW-1185">Reference proteome</keyword>
<dbReference type="PANTHER" id="PTHR23131">
    <property type="entry name" value="ENDORIBONUCLEASE LACTB2"/>
    <property type="match status" value="1"/>
</dbReference>
<dbReference type="Pfam" id="PF00753">
    <property type="entry name" value="Lactamase_B"/>
    <property type="match status" value="1"/>
</dbReference>
<dbReference type="SMART" id="SM00849">
    <property type="entry name" value="Lactamase_B"/>
    <property type="match status" value="1"/>
</dbReference>
<dbReference type="InterPro" id="IPR036866">
    <property type="entry name" value="RibonucZ/Hydroxyglut_hydro"/>
</dbReference>
<feature type="domain" description="Metallo-beta-lactamase" evidence="1">
    <location>
        <begin position="21"/>
        <end position="233"/>
    </location>
</feature>
<dbReference type="SUPFAM" id="SSF56281">
    <property type="entry name" value="Metallo-hydrolase/oxidoreductase"/>
    <property type="match status" value="1"/>
</dbReference>
<evidence type="ECO:0000313" key="3">
    <source>
        <dbReference type="Proteomes" id="UP000001401"/>
    </source>
</evidence>
<dbReference type="Proteomes" id="UP000001401">
    <property type="component" value="Chromosome"/>
</dbReference>
<dbReference type="Gene3D" id="3.60.15.10">
    <property type="entry name" value="Ribonuclease Z/Hydroxyacylglutathione hydrolase-like"/>
    <property type="match status" value="1"/>
</dbReference>
<dbReference type="AlphaFoldDB" id="E6U068"/>
<evidence type="ECO:0000313" key="2">
    <source>
        <dbReference type="EMBL" id="ADU29072.1"/>
    </source>
</evidence>
<protein>
    <submittedName>
        <fullName evidence="2">Beta-lactamase domain protein</fullName>
    </submittedName>
</protein>
<organism evidence="2 3">
    <name type="scientific">Evansella cellulosilytica (strain ATCC 21833 / DSM 2522 / FERM P-1141 / JCM 9156 / N-4)</name>
    <name type="common">Bacillus cellulosilyticus</name>
    <dbReference type="NCBI Taxonomy" id="649639"/>
    <lineage>
        <taxon>Bacteria</taxon>
        <taxon>Bacillati</taxon>
        <taxon>Bacillota</taxon>
        <taxon>Bacilli</taxon>
        <taxon>Bacillales</taxon>
        <taxon>Bacillaceae</taxon>
        <taxon>Evansella</taxon>
    </lineage>
</organism>
<dbReference type="OrthoDB" id="2971563at2"/>
<dbReference type="STRING" id="649639.Bcell_0791"/>
<sequence>MEQISNGIYKLTIPTPFLVGPVNTYLIEGDSLTLVDVGPNTVEAWEETKAQLQQVNKKVEDIENIILTHHHPDHIGMIEKFLPFATVYAHRKVKPWITKDKQFLFNALQFYEELYTSHGVPDAFITNMLEKKESYMNFSSIGRVDVEIKEGSRLHFLREWSVIETPGHAQSHISLYRKSDGVLIAGDHLIDHISSNAIIEPTYEGEKKRAEPLLDYRRSLQKCLDMKVAYSGHGAEIDNIDELIKKRINEQDKKAMQFKKMLSDKPKTCFELCMEKYHYIYEKQPDLTFSETLGHLDLLQSRKEIKQNVINGLIYYSQ</sequence>
<gene>
    <name evidence="2" type="ordered locus">Bcell_0791</name>
</gene>
<reference evidence="2" key="1">
    <citation type="submission" date="2010-12" db="EMBL/GenBank/DDBJ databases">
        <title>Complete sequence of Bacillus cellulosilyticus DSM 2522.</title>
        <authorList>
            <consortium name="US DOE Joint Genome Institute"/>
            <person name="Lucas S."/>
            <person name="Copeland A."/>
            <person name="Lapidus A."/>
            <person name="Cheng J.-F."/>
            <person name="Bruce D."/>
            <person name="Goodwin L."/>
            <person name="Pitluck S."/>
            <person name="Chertkov O."/>
            <person name="Detter J.C."/>
            <person name="Han C."/>
            <person name="Tapia R."/>
            <person name="Land M."/>
            <person name="Hauser L."/>
            <person name="Jeffries C."/>
            <person name="Kyrpides N."/>
            <person name="Ivanova N."/>
            <person name="Mikhailova N."/>
            <person name="Brumm P."/>
            <person name="Mead D."/>
            <person name="Woyke T."/>
        </authorList>
    </citation>
    <scope>NUCLEOTIDE SEQUENCE [LARGE SCALE GENOMIC DNA]</scope>
    <source>
        <strain evidence="2">DSM 2522</strain>
    </source>
</reference>
<dbReference type="KEGG" id="bco:Bcell_0791"/>
<accession>E6U068</accession>